<protein>
    <recommendedName>
        <fullName evidence="4">Acetyltransferase</fullName>
    </recommendedName>
</protein>
<gene>
    <name evidence="2" type="ORF">A3A79_01905</name>
</gene>
<dbReference type="Pfam" id="PF14602">
    <property type="entry name" value="Hexapep_2"/>
    <property type="match status" value="1"/>
</dbReference>
<evidence type="ECO:0008006" key="4">
    <source>
        <dbReference type="Google" id="ProtNLM"/>
    </source>
</evidence>
<name>A0A1F6AJK3_9BACT</name>
<dbReference type="Proteomes" id="UP000178759">
    <property type="component" value="Unassembled WGS sequence"/>
</dbReference>
<dbReference type="InterPro" id="IPR011004">
    <property type="entry name" value="Trimer_LpxA-like_sf"/>
</dbReference>
<dbReference type="Pfam" id="PF00132">
    <property type="entry name" value="Hexapep"/>
    <property type="match status" value="1"/>
</dbReference>
<reference evidence="2 3" key="1">
    <citation type="journal article" date="2016" name="Nat. Commun.">
        <title>Thousands of microbial genomes shed light on interconnected biogeochemical processes in an aquifer system.</title>
        <authorList>
            <person name="Anantharaman K."/>
            <person name="Brown C.T."/>
            <person name="Hug L.A."/>
            <person name="Sharon I."/>
            <person name="Castelle C.J."/>
            <person name="Probst A.J."/>
            <person name="Thomas B.C."/>
            <person name="Singh A."/>
            <person name="Wilkins M.J."/>
            <person name="Karaoz U."/>
            <person name="Brodie E.L."/>
            <person name="Williams K.H."/>
            <person name="Hubbard S.S."/>
            <person name="Banfield J.F."/>
        </authorList>
    </citation>
    <scope>NUCLEOTIDE SEQUENCE [LARGE SCALE GENOMIC DNA]</scope>
</reference>
<dbReference type="PANTHER" id="PTHR23416">
    <property type="entry name" value="SIALIC ACID SYNTHASE-RELATED"/>
    <property type="match status" value="1"/>
</dbReference>
<evidence type="ECO:0000256" key="1">
    <source>
        <dbReference type="SAM" id="Phobius"/>
    </source>
</evidence>
<sequence length="171" mass="18598">MKATRFVLWELFGGLLSVCVVPQIRVMMLRLAGASIGNDTVVQNIRFTNLYHYGFSRVAIGSRCFIGDEVMVDTRGGVKLEDDVTISNRTTIVSHINVGYPDHPLQRIYPTKERSVTIKRGAFIATGVIILPGVTIGRECVVGAGSVVVKNVADKTLVAGIPARVIKTIRS</sequence>
<dbReference type="InterPro" id="IPR001451">
    <property type="entry name" value="Hexapep"/>
</dbReference>
<dbReference type="SUPFAM" id="SSF51161">
    <property type="entry name" value="Trimeric LpxA-like enzymes"/>
    <property type="match status" value="1"/>
</dbReference>
<evidence type="ECO:0000313" key="3">
    <source>
        <dbReference type="Proteomes" id="UP000178759"/>
    </source>
</evidence>
<accession>A0A1F6AJK3</accession>
<evidence type="ECO:0000313" key="2">
    <source>
        <dbReference type="EMBL" id="OGG24652.1"/>
    </source>
</evidence>
<comment type="caution">
    <text evidence="2">The sequence shown here is derived from an EMBL/GenBank/DDBJ whole genome shotgun (WGS) entry which is preliminary data.</text>
</comment>
<dbReference type="AlphaFoldDB" id="A0A1F6AJK3"/>
<dbReference type="CDD" id="cd04647">
    <property type="entry name" value="LbH_MAT_like"/>
    <property type="match status" value="1"/>
</dbReference>
<feature type="transmembrane region" description="Helical" evidence="1">
    <location>
        <begin position="6"/>
        <end position="24"/>
    </location>
</feature>
<keyword evidence="1" id="KW-0472">Membrane</keyword>
<keyword evidence="1" id="KW-0812">Transmembrane</keyword>
<keyword evidence="1" id="KW-1133">Transmembrane helix</keyword>
<proteinExistence type="predicted"/>
<dbReference type="InterPro" id="IPR051159">
    <property type="entry name" value="Hexapeptide_acetyltransf"/>
</dbReference>
<organism evidence="2 3">
    <name type="scientific">Candidatus Gottesmanbacteria bacterium RIFCSPLOWO2_01_FULL_43_11b</name>
    <dbReference type="NCBI Taxonomy" id="1798392"/>
    <lineage>
        <taxon>Bacteria</taxon>
        <taxon>Candidatus Gottesmaniibacteriota</taxon>
    </lineage>
</organism>
<dbReference type="Gene3D" id="2.160.10.10">
    <property type="entry name" value="Hexapeptide repeat proteins"/>
    <property type="match status" value="1"/>
</dbReference>
<dbReference type="EMBL" id="MFJV01000001">
    <property type="protein sequence ID" value="OGG24652.1"/>
    <property type="molecule type" value="Genomic_DNA"/>
</dbReference>
<dbReference type="STRING" id="1798392.A3A79_01905"/>